<keyword evidence="11" id="KW-1185">Reference proteome</keyword>
<dbReference type="Pfam" id="PF12799">
    <property type="entry name" value="LRR_4"/>
    <property type="match status" value="1"/>
</dbReference>
<dbReference type="InterPro" id="IPR032675">
    <property type="entry name" value="LRR_dom_sf"/>
</dbReference>
<dbReference type="AlphaFoldDB" id="A0A4D6M6G6"/>
<evidence type="ECO:0000256" key="7">
    <source>
        <dbReference type="ARBA" id="ARBA00023136"/>
    </source>
</evidence>
<name>A0A4D6M6G6_VIGUN</name>
<evidence type="ECO:0000313" key="10">
    <source>
        <dbReference type="EMBL" id="QCD96021.1"/>
    </source>
</evidence>
<keyword evidence="6" id="KW-1133">Transmembrane helix</keyword>
<dbReference type="PANTHER" id="PTHR48004:SF100">
    <property type="entry name" value="RECEPTOR-LIKE PROTEIN 12"/>
    <property type="match status" value="1"/>
</dbReference>
<evidence type="ECO:0000256" key="3">
    <source>
        <dbReference type="ARBA" id="ARBA00022692"/>
    </source>
</evidence>
<accession>A0A4D6M6G6</accession>
<dbReference type="GO" id="GO:0016020">
    <property type="term" value="C:membrane"/>
    <property type="evidence" value="ECO:0007669"/>
    <property type="project" value="UniProtKB-SubCell"/>
</dbReference>
<keyword evidence="10" id="KW-0808">Transferase</keyword>
<evidence type="ECO:0000313" key="11">
    <source>
        <dbReference type="Proteomes" id="UP000501690"/>
    </source>
</evidence>
<feature type="domain" description="Leucine-rich repeat-containing N-terminal plant-type" evidence="9">
    <location>
        <begin position="22"/>
        <end position="58"/>
    </location>
</feature>
<dbReference type="InterPro" id="IPR003591">
    <property type="entry name" value="Leu-rich_rpt_typical-subtyp"/>
</dbReference>
<dbReference type="SMART" id="SM00365">
    <property type="entry name" value="LRR_SD22"/>
    <property type="match status" value="6"/>
</dbReference>
<evidence type="ECO:0000259" key="9">
    <source>
        <dbReference type="Pfam" id="PF08263"/>
    </source>
</evidence>
<dbReference type="EMBL" id="CP039350">
    <property type="protein sequence ID" value="QCD96021.1"/>
    <property type="molecule type" value="Genomic_DNA"/>
</dbReference>
<keyword evidence="4" id="KW-0732">Signal</keyword>
<evidence type="ECO:0000256" key="2">
    <source>
        <dbReference type="ARBA" id="ARBA00022614"/>
    </source>
</evidence>
<keyword evidence="5" id="KW-0677">Repeat</keyword>
<dbReference type="InterPro" id="IPR013210">
    <property type="entry name" value="LRR_N_plant-typ"/>
</dbReference>
<dbReference type="SMART" id="SM00369">
    <property type="entry name" value="LRR_TYP"/>
    <property type="match status" value="6"/>
</dbReference>
<dbReference type="PANTHER" id="PTHR48004">
    <property type="entry name" value="OS01G0149700 PROTEIN"/>
    <property type="match status" value="1"/>
</dbReference>
<keyword evidence="2" id="KW-0433">Leucine-rich repeat</keyword>
<dbReference type="GO" id="GO:0016301">
    <property type="term" value="F:kinase activity"/>
    <property type="evidence" value="ECO:0007669"/>
    <property type="project" value="UniProtKB-KW"/>
</dbReference>
<evidence type="ECO:0000256" key="8">
    <source>
        <dbReference type="ARBA" id="ARBA00023180"/>
    </source>
</evidence>
<dbReference type="InterPro" id="IPR001611">
    <property type="entry name" value="Leu-rich_rpt"/>
</dbReference>
<comment type="subcellular location">
    <subcellularLocation>
        <location evidence="1">Membrane</location>
        <topology evidence="1">Single-pass membrane protein</topology>
    </subcellularLocation>
</comment>
<keyword evidence="8" id="KW-0325">Glycoprotein</keyword>
<proteinExistence type="predicted"/>
<dbReference type="InterPro" id="IPR052941">
    <property type="entry name" value="StomDev_PlantInt_Reg"/>
</dbReference>
<dbReference type="FunFam" id="3.80.10.10:FF:000041">
    <property type="entry name" value="LRR receptor-like serine/threonine-protein kinase ERECTA"/>
    <property type="match status" value="2"/>
</dbReference>
<dbReference type="InterPro" id="IPR025875">
    <property type="entry name" value="Leu-rich_rpt_4"/>
</dbReference>
<dbReference type="SUPFAM" id="SSF52058">
    <property type="entry name" value="L domain-like"/>
    <property type="match status" value="2"/>
</dbReference>
<dbReference type="Gene3D" id="3.80.10.10">
    <property type="entry name" value="Ribonuclease Inhibitor"/>
    <property type="match status" value="4"/>
</dbReference>
<gene>
    <name evidence="10" type="ORF">DEO72_LG6g723</name>
</gene>
<dbReference type="Pfam" id="PF00560">
    <property type="entry name" value="LRR_1"/>
    <property type="match status" value="11"/>
</dbReference>
<sequence length="754" mass="84639">MLVVCVVLQIAYGQNPMRCIRKEREALLQFKAAIVDHNGMLSSWTTPDCCQWEGIRCNNLTANIISLDLHGEVHYEYFSRGNYEVSQRYISGEIHRSLMKLSQLKYLNLSSNAFRGSRIPEFLGSLRNLRYLDLSSSLFGGKIPSQLDSLSRLKYLNLAFNYYLKGSIPPQLGNLSELQYLDLRGNLLEGDVPSPLGNLSELQYLDLGDNVFEGSVPSQLGNLFQLQYLDLSLNSFEGYIPPQLGNLSNLQELYLGGYYGGLTIVSGDEWLSNLISLTHLSLDFIFNFNSSPSWLRMIAKLPNLRELSLINCGLSDHFLLSFNPSNFNFSTSLSVLDLSHNSFTQSMVFQWLSNTTSNLVELDLRGNLLKGSTSNHFGLVMNSLEHLDLSHNVFKGQDMKSFMNICTLRSLHMSRNNVTEDLPSILHNFSSGCVRYSLQELSLTSNQITGSIPDLSRFSSLKILDLSNNKLSGKIREGIRLPSQMEQLSIGSNILEGGVPKSFGSTCSLQSLDLSNNKLSEDLPVIFNHLSGCSRYSLRELYLNQNKFNGTLPDFSIFLKLEMLDLSGNELKDGVPKSIHNATVLRLLDLSNNSLSENLPAMIHHLSQYARYSLQRLDLSMNQISGTLPNTLSMFSSLKKLYLDSNKLNGTISEDLRFPTELEVLHLMSNSLKGVITDSHFSNKSKLRTLDLSDNLLTIKFSQDFDPSFQLTNIAFRSCKLGPLFPKWLKKQNELRSLDISNTGISDTSKMVLG</sequence>
<dbReference type="Proteomes" id="UP000501690">
    <property type="component" value="Linkage Group LG6"/>
</dbReference>
<keyword evidence="10" id="KW-0418">Kinase</keyword>
<organism evidence="10 11">
    <name type="scientific">Vigna unguiculata</name>
    <name type="common">Cowpea</name>
    <dbReference type="NCBI Taxonomy" id="3917"/>
    <lineage>
        <taxon>Eukaryota</taxon>
        <taxon>Viridiplantae</taxon>
        <taxon>Streptophyta</taxon>
        <taxon>Embryophyta</taxon>
        <taxon>Tracheophyta</taxon>
        <taxon>Spermatophyta</taxon>
        <taxon>Magnoliopsida</taxon>
        <taxon>eudicotyledons</taxon>
        <taxon>Gunneridae</taxon>
        <taxon>Pentapetalae</taxon>
        <taxon>rosids</taxon>
        <taxon>fabids</taxon>
        <taxon>Fabales</taxon>
        <taxon>Fabaceae</taxon>
        <taxon>Papilionoideae</taxon>
        <taxon>50 kb inversion clade</taxon>
        <taxon>NPAAA clade</taxon>
        <taxon>indigoferoid/millettioid clade</taxon>
        <taxon>Phaseoleae</taxon>
        <taxon>Vigna</taxon>
    </lineage>
</organism>
<keyword evidence="7" id="KW-0472">Membrane</keyword>
<dbReference type="Pfam" id="PF13516">
    <property type="entry name" value="LRR_6"/>
    <property type="match status" value="1"/>
</dbReference>
<dbReference type="SUPFAM" id="SSF52047">
    <property type="entry name" value="RNI-like"/>
    <property type="match status" value="1"/>
</dbReference>
<dbReference type="FunFam" id="3.80.10.10:FF:000095">
    <property type="entry name" value="LRR receptor-like serine/threonine-protein kinase GSO1"/>
    <property type="match status" value="1"/>
</dbReference>
<evidence type="ECO:0000256" key="6">
    <source>
        <dbReference type="ARBA" id="ARBA00022989"/>
    </source>
</evidence>
<dbReference type="PROSITE" id="PS51450">
    <property type="entry name" value="LRR"/>
    <property type="match status" value="3"/>
</dbReference>
<keyword evidence="3" id="KW-0812">Transmembrane</keyword>
<dbReference type="Pfam" id="PF08263">
    <property type="entry name" value="LRRNT_2"/>
    <property type="match status" value="1"/>
</dbReference>
<evidence type="ECO:0000256" key="4">
    <source>
        <dbReference type="ARBA" id="ARBA00022729"/>
    </source>
</evidence>
<reference evidence="10 11" key="1">
    <citation type="submission" date="2019-04" db="EMBL/GenBank/DDBJ databases">
        <title>An improved genome assembly and genetic linkage map for asparagus bean, Vigna unguiculata ssp. sesquipedialis.</title>
        <authorList>
            <person name="Xia Q."/>
            <person name="Zhang R."/>
            <person name="Dong Y."/>
        </authorList>
    </citation>
    <scope>NUCLEOTIDE SEQUENCE [LARGE SCALE GENOMIC DNA]</scope>
    <source>
        <tissue evidence="10">Leaf</tissue>
    </source>
</reference>
<protein>
    <submittedName>
        <fullName evidence="10">LRR receptor-like serine/threonine-protein kinase FLS2</fullName>
    </submittedName>
</protein>
<evidence type="ECO:0000256" key="1">
    <source>
        <dbReference type="ARBA" id="ARBA00004167"/>
    </source>
</evidence>
<evidence type="ECO:0000256" key="5">
    <source>
        <dbReference type="ARBA" id="ARBA00022737"/>
    </source>
</evidence>
<keyword evidence="10" id="KW-0675">Receptor</keyword>
<dbReference type="PRINTS" id="PR00019">
    <property type="entry name" value="LEURICHRPT"/>
</dbReference>